<evidence type="ECO:0000313" key="1">
    <source>
        <dbReference type="EMBL" id="PWK57202.1"/>
    </source>
</evidence>
<dbReference type="OrthoDB" id="7864872at2"/>
<organism evidence="1 2">
    <name type="scientific">Silicimonas algicola</name>
    <dbReference type="NCBI Taxonomy" id="1826607"/>
    <lineage>
        <taxon>Bacteria</taxon>
        <taxon>Pseudomonadati</taxon>
        <taxon>Pseudomonadota</taxon>
        <taxon>Alphaproteobacteria</taxon>
        <taxon>Rhodobacterales</taxon>
        <taxon>Paracoccaceae</taxon>
    </lineage>
</organism>
<comment type="caution">
    <text evidence="1">The sequence shown here is derived from an EMBL/GenBank/DDBJ whole genome shotgun (WGS) entry which is preliminary data.</text>
</comment>
<name>A0A316G9A3_9RHOB</name>
<proteinExistence type="predicted"/>
<gene>
    <name evidence="1" type="ORF">C8D95_103441</name>
</gene>
<dbReference type="RefSeq" id="WP_126918552.1">
    <property type="nucleotide sequence ID" value="NZ_CP034588.1"/>
</dbReference>
<reference evidence="1 2" key="1">
    <citation type="submission" date="2018-05" db="EMBL/GenBank/DDBJ databases">
        <title>Genomic Encyclopedia of Type Strains, Phase IV (KMG-IV): sequencing the most valuable type-strain genomes for metagenomic binning, comparative biology and taxonomic classification.</title>
        <authorList>
            <person name="Goeker M."/>
        </authorList>
    </citation>
    <scope>NUCLEOTIDE SEQUENCE [LARGE SCALE GENOMIC DNA]</scope>
    <source>
        <strain evidence="1 2">DSM 103371</strain>
    </source>
</reference>
<evidence type="ECO:0000313" key="2">
    <source>
        <dbReference type="Proteomes" id="UP000245390"/>
    </source>
</evidence>
<accession>A0A316G9A3</accession>
<keyword evidence="2" id="KW-1185">Reference proteome</keyword>
<dbReference type="KEGG" id="salo:EF888_10415"/>
<dbReference type="Proteomes" id="UP000245390">
    <property type="component" value="Unassembled WGS sequence"/>
</dbReference>
<protein>
    <submittedName>
        <fullName evidence="1">Uncharacterized protein</fullName>
    </submittedName>
</protein>
<sequence>MGRVSSLGGMRAVAALDMRRVMRVVAIAVGEPVEWSQAGNALPGAGVAFVSIEEVTEALIALHAPTVVFSPVVARRFDCIDLAMRLSQIGYLGPYRAIAKDLPRPDLIEREVRQAFPNIDFAIVLDD</sequence>
<dbReference type="EMBL" id="QGGV01000003">
    <property type="protein sequence ID" value="PWK57202.1"/>
    <property type="molecule type" value="Genomic_DNA"/>
</dbReference>
<dbReference type="AlphaFoldDB" id="A0A316G9A3"/>